<feature type="domain" description="Peptidase M16 N-terminal" evidence="8">
    <location>
        <begin position="35"/>
        <end position="161"/>
    </location>
</feature>
<reference evidence="11" key="1">
    <citation type="journal article" date="2021" name="Open Biol.">
        <title>Shared evolutionary footprints suggest mitochondrial oxidative damage underlies multiple complex I losses in fungi.</title>
        <authorList>
            <person name="Schikora-Tamarit M.A."/>
            <person name="Marcet-Houben M."/>
            <person name="Nosek J."/>
            <person name="Gabaldon T."/>
        </authorList>
    </citation>
    <scope>NUCLEOTIDE SEQUENCE</scope>
    <source>
        <strain evidence="11">CBS6341</strain>
    </source>
</reference>
<evidence type="ECO:0000313" key="11">
    <source>
        <dbReference type="EMBL" id="KAH3676117.1"/>
    </source>
</evidence>
<comment type="caution">
    <text evidence="11">The sequence shown here is derived from an EMBL/GenBank/DDBJ whole genome shotgun (WGS) entry which is preliminary data.</text>
</comment>
<keyword evidence="3" id="KW-0645">Protease</keyword>
<dbReference type="Pfam" id="PF00675">
    <property type="entry name" value="Peptidase_M16"/>
    <property type="match status" value="1"/>
</dbReference>
<dbReference type="GO" id="GO:0051603">
    <property type="term" value="P:proteolysis involved in protein catabolic process"/>
    <property type="evidence" value="ECO:0007669"/>
    <property type="project" value="TreeGrafter"/>
</dbReference>
<evidence type="ECO:0000256" key="5">
    <source>
        <dbReference type="ARBA" id="ARBA00022801"/>
    </source>
</evidence>
<name>A0A9P8PQA7_9ASCO</name>
<keyword evidence="5" id="KW-0378">Hydrolase</keyword>
<keyword evidence="4" id="KW-0479">Metal-binding</keyword>
<comment type="cofactor">
    <cofactor evidence="1">
        <name>Zn(2+)</name>
        <dbReference type="ChEBI" id="CHEBI:29105"/>
    </cofactor>
</comment>
<accession>A0A9P8PQA7</accession>
<sequence>MTSIKNFQDQDFLVPLTSSSKSHRLIILPNGLLTLLISDPSQDLGSIGLCVASGSNNDPNNIPGLAHFCEHLLLLGSKKFPQPNQFHDLIAKFGGRRNAFTTNEQTCYFFEIPTDSTTDEGIPIFNHLTEIFADGIKSPLFLESMFEREIYAIDNEHNSNKSKIGRILYHGLRLISNDKHPFHRFATGNFFSLNDLPQMTKLKVKDELINYYKQNYTSDKMTLVIRSNQSLNILQKIALQNFNDISSQINQSSSTSNSIGSKLKFFKSSQQSINAKTLQPQNKSLITDFNILSHWNNHYNDIPIFGNDQQQNCIFIQTNSNEINPTLRLGFPLLQSQFGQFVQKFEDGWCNLLGDESQGSLDDILKNKGFITLLQAYTQHLAENNDILIVELKLTNTGAQNLLEIIQLIIIKYREQFLNINPIELGKYLYELESIDLLNYLYKDTSNKSPMQEASNLTQILQQNLSNLNPKNILKGSNNWDCPWNLNSSNGHQYWYSRGVEFQKFILQVFNSSNLKILFYGEFNKILKIQDFIVEELKDKFDNYFDFNYKIGKFDVGKFDIPSNQPFTLTLHNKYIPEYALDHIKLRKIIQETSRKSQQASLSYITKSNWVETELKLYEKTSNYQIWTKYESDKIYSSRLFISFDLIAPWLSPSPENTMMTEIFVELLKRKIQKKLYSLELLNYSWEIQASLKGDVRFGFTISGYSNGISILLNLLVDEFNELCSISFKLSNDELRKARIAVRTRYNDLTQTSSIEMALAGLLVILEENVWGLEERLDALDDIDLSKFKEFLIDFNQSNEQKILKLFIQGDFKSIENYNKTINKLSHHLDNNNNDNSSNYKEPSTHFIQPGKSYNISKIGAKNDPMNAISYFIQTGSKNDPIINQFTRLFSYLISMTLIPDLRFKKQLGYAILGGTRILRSTMGIHITIMSGNFTPKYLEQKIKEYLMDWEFQFDSISLENFQIQIIEPYRQFLRKKNHRHSIQSSGGDENLISMMLPSIGSSNIMNNRNGELIKNHKNFFDYISTNSYNPNIDDEFIDKILTRENFLNFFKNFISINSNKIKSELSIFITPSLSIEETKIQLIKLQLNSFCKLKGLRISNENLNQIVENSKGNSIYLFKNLFNYFKSQGESLKLCSILLKEIINQIQNNINMKNKYLDDRGIELSENIDDLIKFKSMNPVFYL</sequence>
<dbReference type="FunFam" id="3.30.830.10:FF:000012">
    <property type="entry name" value="Protease 3"/>
    <property type="match status" value="1"/>
</dbReference>
<dbReference type="GO" id="GO:0005739">
    <property type="term" value="C:mitochondrion"/>
    <property type="evidence" value="ECO:0007669"/>
    <property type="project" value="TreeGrafter"/>
</dbReference>
<dbReference type="Proteomes" id="UP000769528">
    <property type="component" value="Unassembled WGS sequence"/>
</dbReference>
<reference evidence="11" key="2">
    <citation type="submission" date="2021-01" db="EMBL/GenBank/DDBJ databases">
        <authorList>
            <person name="Schikora-Tamarit M.A."/>
        </authorList>
    </citation>
    <scope>NUCLEOTIDE SEQUENCE</scope>
    <source>
        <strain evidence="11">CBS6341</strain>
    </source>
</reference>
<dbReference type="GO" id="GO:0005829">
    <property type="term" value="C:cytosol"/>
    <property type="evidence" value="ECO:0007669"/>
    <property type="project" value="TreeGrafter"/>
</dbReference>
<evidence type="ECO:0000256" key="1">
    <source>
        <dbReference type="ARBA" id="ARBA00001947"/>
    </source>
</evidence>
<dbReference type="GO" id="GO:0046872">
    <property type="term" value="F:metal ion binding"/>
    <property type="evidence" value="ECO:0007669"/>
    <property type="project" value="UniProtKB-KW"/>
</dbReference>
<dbReference type="Pfam" id="PF22456">
    <property type="entry name" value="PqqF-like_C_4"/>
    <property type="match status" value="1"/>
</dbReference>
<dbReference type="Gene3D" id="3.30.830.10">
    <property type="entry name" value="Metalloenzyme, LuxS/M16 peptidase-like"/>
    <property type="match status" value="4"/>
</dbReference>
<evidence type="ECO:0000256" key="6">
    <source>
        <dbReference type="ARBA" id="ARBA00022833"/>
    </source>
</evidence>
<evidence type="ECO:0000256" key="3">
    <source>
        <dbReference type="ARBA" id="ARBA00022670"/>
    </source>
</evidence>
<keyword evidence="7" id="KW-0482">Metalloprotease</keyword>
<dbReference type="PROSITE" id="PS00143">
    <property type="entry name" value="INSULINASE"/>
    <property type="match status" value="1"/>
</dbReference>
<dbReference type="GO" id="GO:0004222">
    <property type="term" value="F:metalloendopeptidase activity"/>
    <property type="evidence" value="ECO:0007669"/>
    <property type="project" value="InterPro"/>
</dbReference>
<dbReference type="InterPro" id="IPR001431">
    <property type="entry name" value="Pept_M16_Zn_BS"/>
</dbReference>
<dbReference type="PANTHER" id="PTHR43690:SF18">
    <property type="entry name" value="INSULIN-DEGRADING ENZYME-RELATED"/>
    <property type="match status" value="1"/>
</dbReference>
<evidence type="ECO:0000259" key="8">
    <source>
        <dbReference type="Pfam" id="PF00675"/>
    </source>
</evidence>
<dbReference type="SUPFAM" id="SSF63411">
    <property type="entry name" value="LuxS/MPP-like metallohydrolase"/>
    <property type="match status" value="4"/>
</dbReference>
<feature type="domain" description="Peptidase M16 middle/third" evidence="9">
    <location>
        <begin position="450"/>
        <end position="779"/>
    </location>
</feature>
<dbReference type="AlphaFoldDB" id="A0A9P8PQA7"/>
<evidence type="ECO:0000256" key="4">
    <source>
        <dbReference type="ARBA" id="ARBA00022723"/>
    </source>
</evidence>
<gene>
    <name evidence="11" type="ORF">WICMUC_002414</name>
</gene>
<keyword evidence="6" id="KW-0862">Zinc</keyword>
<dbReference type="Pfam" id="PF16187">
    <property type="entry name" value="Peptidase_M16_M"/>
    <property type="match status" value="1"/>
</dbReference>
<evidence type="ECO:0000259" key="9">
    <source>
        <dbReference type="Pfam" id="PF16187"/>
    </source>
</evidence>
<evidence type="ECO:0000256" key="2">
    <source>
        <dbReference type="ARBA" id="ARBA00007261"/>
    </source>
</evidence>
<dbReference type="GO" id="GO:0043171">
    <property type="term" value="P:peptide catabolic process"/>
    <property type="evidence" value="ECO:0007669"/>
    <property type="project" value="TreeGrafter"/>
</dbReference>
<organism evidence="11 12">
    <name type="scientific">Wickerhamomyces mucosus</name>
    <dbReference type="NCBI Taxonomy" id="1378264"/>
    <lineage>
        <taxon>Eukaryota</taxon>
        <taxon>Fungi</taxon>
        <taxon>Dikarya</taxon>
        <taxon>Ascomycota</taxon>
        <taxon>Saccharomycotina</taxon>
        <taxon>Saccharomycetes</taxon>
        <taxon>Phaffomycetales</taxon>
        <taxon>Wickerhamomycetaceae</taxon>
        <taxon>Wickerhamomyces</taxon>
    </lineage>
</organism>
<proteinExistence type="inferred from homology"/>
<dbReference type="InterPro" id="IPR011249">
    <property type="entry name" value="Metalloenz_LuxS/M16"/>
</dbReference>
<comment type="similarity">
    <text evidence="2">Belongs to the peptidase M16 family.</text>
</comment>
<dbReference type="InterPro" id="IPR011765">
    <property type="entry name" value="Pept_M16_N"/>
</dbReference>
<keyword evidence="12" id="KW-1185">Reference proteome</keyword>
<protein>
    <submittedName>
        <fullName evidence="11">Uncharacterized protein</fullName>
    </submittedName>
</protein>
<evidence type="ECO:0000259" key="10">
    <source>
        <dbReference type="Pfam" id="PF22456"/>
    </source>
</evidence>
<dbReference type="OrthoDB" id="952271at2759"/>
<evidence type="ECO:0000313" key="12">
    <source>
        <dbReference type="Proteomes" id="UP000769528"/>
    </source>
</evidence>
<dbReference type="InterPro" id="IPR050626">
    <property type="entry name" value="Peptidase_M16"/>
</dbReference>
<feature type="domain" description="Coenzyme PQQ synthesis protein F-like C-terminal lobe" evidence="10">
    <location>
        <begin position="893"/>
        <end position="967"/>
    </location>
</feature>
<dbReference type="PANTHER" id="PTHR43690">
    <property type="entry name" value="NARDILYSIN"/>
    <property type="match status" value="1"/>
</dbReference>
<dbReference type="EMBL" id="JAEUBF010000681">
    <property type="protein sequence ID" value="KAH3676117.1"/>
    <property type="molecule type" value="Genomic_DNA"/>
</dbReference>
<evidence type="ECO:0000256" key="7">
    <source>
        <dbReference type="ARBA" id="ARBA00023049"/>
    </source>
</evidence>
<dbReference type="InterPro" id="IPR054734">
    <property type="entry name" value="PqqF-like_C_4"/>
</dbReference>
<dbReference type="InterPro" id="IPR032632">
    <property type="entry name" value="Peptidase_M16_M"/>
</dbReference>